<feature type="domain" description="CFEM" evidence="6">
    <location>
        <begin position="131"/>
        <end position="208"/>
    </location>
</feature>
<dbReference type="InterPro" id="IPR008427">
    <property type="entry name" value="Extracellular_membr_CFEM_dom"/>
</dbReference>
<accession>A0AAD7ELF8</accession>
<comment type="caution">
    <text evidence="7">The sequence shown here is derived from an EMBL/GenBank/DDBJ whole genome shotgun (WGS) entry which is preliminary data.</text>
</comment>
<evidence type="ECO:0000256" key="1">
    <source>
        <dbReference type="ARBA" id="ARBA00004613"/>
    </source>
</evidence>
<keyword evidence="8" id="KW-1185">Reference proteome</keyword>
<comment type="subcellular location">
    <subcellularLocation>
        <location evidence="1">Secreted</location>
    </subcellularLocation>
</comment>
<evidence type="ECO:0000256" key="2">
    <source>
        <dbReference type="ARBA" id="ARBA00022525"/>
    </source>
</evidence>
<gene>
    <name evidence="7" type="ORF">DFH08DRAFT_813327</name>
</gene>
<protein>
    <recommendedName>
        <fullName evidence="6">CFEM domain-containing protein</fullName>
    </recommendedName>
</protein>
<feature type="region of interest" description="Disordered" evidence="5">
    <location>
        <begin position="31"/>
        <end position="86"/>
    </location>
</feature>
<proteinExistence type="predicted"/>
<evidence type="ECO:0000256" key="3">
    <source>
        <dbReference type="ARBA" id="ARBA00022729"/>
    </source>
</evidence>
<evidence type="ECO:0000259" key="6">
    <source>
        <dbReference type="PROSITE" id="PS52012"/>
    </source>
</evidence>
<reference evidence="7" key="1">
    <citation type="submission" date="2023-03" db="EMBL/GenBank/DDBJ databases">
        <title>Massive genome expansion in bonnet fungi (Mycena s.s.) driven by repeated elements and novel gene families across ecological guilds.</title>
        <authorList>
            <consortium name="Lawrence Berkeley National Laboratory"/>
            <person name="Harder C.B."/>
            <person name="Miyauchi S."/>
            <person name="Viragh M."/>
            <person name="Kuo A."/>
            <person name="Thoen E."/>
            <person name="Andreopoulos B."/>
            <person name="Lu D."/>
            <person name="Skrede I."/>
            <person name="Drula E."/>
            <person name="Henrissat B."/>
            <person name="Morin E."/>
            <person name="Kohler A."/>
            <person name="Barry K."/>
            <person name="LaButti K."/>
            <person name="Morin E."/>
            <person name="Salamov A."/>
            <person name="Lipzen A."/>
            <person name="Mereny Z."/>
            <person name="Hegedus B."/>
            <person name="Baldrian P."/>
            <person name="Stursova M."/>
            <person name="Weitz H."/>
            <person name="Taylor A."/>
            <person name="Grigoriev I.V."/>
            <person name="Nagy L.G."/>
            <person name="Martin F."/>
            <person name="Kauserud H."/>
        </authorList>
    </citation>
    <scope>NUCLEOTIDE SEQUENCE</scope>
    <source>
        <strain evidence="7">CBHHK002</strain>
    </source>
</reference>
<dbReference type="GO" id="GO:0005576">
    <property type="term" value="C:extracellular region"/>
    <property type="evidence" value="ECO:0007669"/>
    <property type="project" value="UniProtKB-SubCell"/>
</dbReference>
<dbReference type="AlphaFoldDB" id="A0AAD7ELF8"/>
<dbReference type="PROSITE" id="PS52012">
    <property type="entry name" value="CFEM"/>
    <property type="match status" value="1"/>
</dbReference>
<dbReference type="Pfam" id="PF05730">
    <property type="entry name" value="CFEM"/>
    <property type="match status" value="1"/>
</dbReference>
<dbReference type="EMBL" id="JARIHO010000031">
    <property type="protein sequence ID" value="KAJ7336081.1"/>
    <property type="molecule type" value="Genomic_DNA"/>
</dbReference>
<evidence type="ECO:0000256" key="4">
    <source>
        <dbReference type="ARBA" id="ARBA00023157"/>
    </source>
</evidence>
<name>A0AAD7ELF8_9AGAR</name>
<organism evidence="7 8">
    <name type="scientific">Mycena albidolilacea</name>
    <dbReference type="NCBI Taxonomy" id="1033008"/>
    <lineage>
        <taxon>Eukaryota</taxon>
        <taxon>Fungi</taxon>
        <taxon>Dikarya</taxon>
        <taxon>Basidiomycota</taxon>
        <taxon>Agaricomycotina</taxon>
        <taxon>Agaricomycetes</taxon>
        <taxon>Agaricomycetidae</taxon>
        <taxon>Agaricales</taxon>
        <taxon>Marasmiineae</taxon>
        <taxon>Mycenaceae</taxon>
        <taxon>Mycena</taxon>
    </lineage>
</organism>
<dbReference type="Proteomes" id="UP001218218">
    <property type="component" value="Unassembled WGS sequence"/>
</dbReference>
<evidence type="ECO:0000256" key="5">
    <source>
        <dbReference type="SAM" id="MobiDB-lite"/>
    </source>
</evidence>
<feature type="compositionally biased region" description="Polar residues" evidence="5">
    <location>
        <begin position="77"/>
        <end position="86"/>
    </location>
</feature>
<sequence>MHIDVLQAAEKAGSAAWVGQEAACTVRQVPRKQGAKWGPGTSSRMTSGVGGAQIDSDGKMTCTNKSAQKTGKHAEQNSDGGHSTTARVFNRPHQCQKNRPICYHQHQKCQANRSCSNRQMARLELWIYSAIYLATSGYGSGSAAGSAAKPSGTTRLTPCVINCLAAAANATECGTLTNLTCACTNANFQFKAHSCLQAKCKPEDVAAW</sequence>
<keyword evidence="2" id="KW-0964">Secreted</keyword>
<keyword evidence="4" id="KW-1015">Disulfide bond</keyword>
<evidence type="ECO:0000313" key="7">
    <source>
        <dbReference type="EMBL" id="KAJ7336081.1"/>
    </source>
</evidence>
<evidence type="ECO:0000313" key="8">
    <source>
        <dbReference type="Proteomes" id="UP001218218"/>
    </source>
</evidence>
<keyword evidence="3" id="KW-0732">Signal</keyword>